<evidence type="ECO:0000259" key="1">
    <source>
        <dbReference type="Pfam" id="PF13577"/>
    </source>
</evidence>
<dbReference type="Pfam" id="PF13577">
    <property type="entry name" value="SnoaL_4"/>
    <property type="match status" value="1"/>
</dbReference>
<organism evidence="2 3">
    <name type="scientific">Sphingopyxis flava</name>
    <dbReference type="NCBI Taxonomy" id="1507287"/>
    <lineage>
        <taxon>Bacteria</taxon>
        <taxon>Pseudomonadati</taxon>
        <taxon>Pseudomonadota</taxon>
        <taxon>Alphaproteobacteria</taxon>
        <taxon>Sphingomonadales</taxon>
        <taxon>Sphingomonadaceae</taxon>
        <taxon>Sphingopyxis</taxon>
    </lineage>
</organism>
<dbReference type="OrthoDB" id="7851780at2"/>
<reference evidence="3" key="1">
    <citation type="submission" date="2017-02" db="EMBL/GenBank/DDBJ databases">
        <authorList>
            <person name="Varghese N."/>
            <person name="Submissions S."/>
        </authorList>
    </citation>
    <scope>NUCLEOTIDE SEQUENCE [LARGE SCALE GENOMIC DNA]</scope>
    <source>
        <strain evidence="3">R11H</strain>
    </source>
</reference>
<dbReference type="EMBL" id="FUYP01000034">
    <property type="protein sequence ID" value="SKB94911.1"/>
    <property type="molecule type" value="Genomic_DNA"/>
</dbReference>
<name>A0A1T5FFH4_9SPHN</name>
<gene>
    <name evidence="2" type="ORF">SAMN06295937_103422</name>
</gene>
<dbReference type="RefSeq" id="WP_079639945.1">
    <property type="nucleotide sequence ID" value="NZ_FUYP01000034.1"/>
</dbReference>
<evidence type="ECO:0000313" key="2">
    <source>
        <dbReference type="EMBL" id="SKB94911.1"/>
    </source>
</evidence>
<dbReference type="Gene3D" id="3.10.450.50">
    <property type="match status" value="1"/>
</dbReference>
<protein>
    <submittedName>
        <fullName evidence="2">SnoaL-like domain-containing protein</fullName>
    </submittedName>
</protein>
<accession>A0A1T5FFH4</accession>
<dbReference type="Proteomes" id="UP000190044">
    <property type="component" value="Unassembled WGS sequence"/>
</dbReference>
<dbReference type="InterPro" id="IPR032710">
    <property type="entry name" value="NTF2-like_dom_sf"/>
</dbReference>
<dbReference type="InterPro" id="IPR037401">
    <property type="entry name" value="SnoaL-like"/>
</dbReference>
<dbReference type="AlphaFoldDB" id="A0A1T5FFH4"/>
<dbReference type="SUPFAM" id="SSF54427">
    <property type="entry name" value="NTF2-like"/>
    <property type="match status" value="1"/>
</dbReference>
<proteinExistence type="predicted"/>
<evidence type="ECO:0000313" key="3">
    <source>
        <dbReference type="Proteomes" id="UP000190044"/>
    </source>
</evidence>
<feature type="domain" description="SnoaL-like" evidence="1">
    <location>
        <begin position="6"/>
        <end position="136"/>
    </location>
</feature>
<sequence>MTDLEKLLAIEEIKGLKAKYFRCVDTKDWEGYRSVFADDLVFDITSDMPDAGVIVGADAAVAIPAASLTSDITSVHHGHCPEIEILSDTTAKGIWAMEDNLIWSADSATPGQRMNGMGHYHETYEKTAKGWVIKTLKLTRLYVDFTPGA</sequence>
<keyword evidence="3" id="KW-1185">Reference proteome</keyword>